<dbReference type="AlphaFoldDB" id="A0A8T2PNE9"/>
<evidence type="ECO:0000256" key="6">
    <source>
        <dbReference type="SAM" id="Phobius"/>
    </source>
</evidence>
<dbReference type="Proteomes" id="UP000824540">
    <property type="component" value="Unassembled WGS sequence"/>
</dbReference>
<evidence type="ECO:0000256" key="2">
    <source>
        <dbReference type="ARBA" id="ARBA00008335"/>
    </source>
</evidence>
<comment type="caution">
    <text evidence="7">The sequence shown here is derived from an EMBL/GenBank/DDBJ whole genome shotgun (WGS) entry which is preliminary data.</text>
</comment>
<comment type="similarity">
    <text evidence="2">Belongs to the major facilitator superfamily.</text>
</comment>
<dbReference type="EMBL" id="JAFBMS010000004">
    <property type="protein sequence ID" value="KAG9352772.1"/>
    <property type="molecule type" value="Genomic_DNA"/>
</dbReference>
<feature type="transmembrane region" description="Helical" evidence="6">
    <location>
        <begin position="461"/>
        <end position="483"/>
    </location>
</feature>
<feature type="transmembrane region" description="Helical" evidence="6">
    <location>
        <begin position="345"/>
        <end position="362"/>
    </location>
</feature>
<dbReference type="Gene3D" id="1.20.1250.20">
    <property type="entry name" value="MFS general substrate transporter like domains"/>
    <property type="match status" value="2"/>
</dbReference>
<dbReference type="GO" id="GO:0016020">
    <property type="term" value="C:membrane"/>
    <property type="evidence" value="ECO:0007669"/>
    <property type="project" value="UniProtKB-SubCell"/>
</dbReference>
<keyword evidence="5 6" id="KW-0472">Membrane</keyword>
<proteinExistence type="inferred from homology"/>
<evidence type="ECO:0000256" key="1">
    <source>
        <dbReference type="ARBA" id="ARBA00004141"/>
    </source>
</evidence>
<keyword evidence="3 6" id="KW-0812">Transmembrane</keyword>
<feature type="transmembrane region" description="Helical" evidence="6">
    <location>
        <begin position="79"/>
        <end position="99"/>
    </location>
</feature>
<evidence type="ECO:0000256" key="4">
    <source>
        <dbReference type="ARBA" id="ARBA00022989"/>
    </source>
</evidence>
<evidence type="ECO:0000313" key="7">
    <source>
        <dbReference type="EMBL" id="KAG9352772.1"/>
    </source>
</evidence>
<gene>
    <name evidence="7" type="ORF">JZ751_017348</name>
</gene>
<dbReference type="SUPFAM" id="SSF103473">
    <property type="entry name" value="MFS general substrate transporter"/>
    <property type="match status" value="1"/>
</dbReference>
<dbReference type="PANTHER" id="PTHR23121:SF10">
    <property type="entry name" value="MAJOR FACILITATOR SUPERFAMILY DOMAIN-CONTAINING PROTEIN 4A"/>
    <property type="match status" value="1"/>
</dbReference>
<evidence type="ECO:0000256" key="5">
    <source>
        <dbReference type="ARBA" id="ARBA00023136"/>
    </source>
</evidence>
<keyword evidence="8" id="KW-1185">Reference proteome</keyword>
<feature type="transmembrane region" description="Helical" evidence="6">
    <location>
        <begin position="374"/>
        <end position="393"/>
    </location>
</feature>
<dbReference type="InterPro" id="IPR036259">
    <property type="entry name" value="MFS_trans_sf"/>
</dbReference>
<dbReference type="FunFam" id="1.20.1250.20:FF:000459">
    <property type="entry name" value="Major facilitator superfamily domain containing 4A"/>
    <property type="match status" value="1"/>
</dbReference>
<feature type="transmembrane region" description="Helical" evidence="6">
    <location>
        <begin position="433"/>
        <end position="455"/>
    </location>
</feature>
<dbReference type="PANTHER" id="PTHR23121">
    <property type="entry name" value="SODIUM-DEPENDENT GLUCOSE TRANSPORTER 1"/>
    <property type="match status" value="1"/>
</dbReference>
<name>A0A8T2PNE9_9TELE</name>
<reference evidence="7" key="1">
    <citation type="thesis" date="2021" institute="BYU ScholarsArchive" country="Provo, UT, USA">
        <title>Applications of and Algorithms for Genome Assembly and Genomic Analyses with an Emphasis on Marine Teleosts.</title>
        <authorList>
            <person name="Pickett B.D."/>
        </authorList>
    </citation>
    <scope>NUCLEOTIDE SEQUENCE</scope>
    <source>
        <strain evidence="7">HI-2016</strain>
    </source>
</reference>
<comment type="subcellular location">
    <subcellularLocation>
        <location evidence="1">Membrane</location>
        <topology evidence="1">Multi-pass membrane protein</topology>
    </subcellularLocation>
</comment>
<feature type="transmembrane region" description="Helical" evidence="6">
    <location>
        <begin position="208"/>
        <end position="225"/>
    </location>
</feature>
<protein>
    <submittedName>
        <fullName evidence="7">Uncharacterized protein</fullName>
    </submittedName>
</protein>
<feature type="transmembrane region" description="Helical" evidence="6">
    <location>
        <begin position="399"/>
        <end position="421"/>
    </location>
</feature>
<feature type="transmembrane region" description="Helical" evidence="6">
    <location>
        <begin position="140"/>
        <end position="160"/>
    </location>
</feature>
<feature type="transmembrane region" description="Helical" evidence="6">
    <location>
        <begin position="20"/>
        <end position="40"/>
    </location>
</feature>
<evidence type="ECO:0000256" key="3">
    <source>
        <dbReference type="ARBA" id="ARBA00022692"/>
    </source>
</evidence>
<feature type="transmembrane region" description="Helical" evidence="6">
    <location>
        <begin position="105"/>
        <end position="128"/>
    </location>
</feature>
<feature type="transmembrane region" description="Helical" evidence="6">
    <location>
        <begin position="302"/>
        <end position="333"/>
    </location>
</feature>
<organism evidence="7 8">
    <name type="scientific">Albula glossodonta</name>
    <name type="common">roundjaw bonefish</name>
    <dbReference type="NCBI Taxonomy" id="121402"/>
    <lineage>
        <taxon>Eukaryota</taxon>
        <taxon>Metazoa</taxon>
        <taxon>Chordata</taxon>
        <taxon>Craniata</taxon>
        <taxon>Vertebrata</taxon>
        <taxon>Euteleostomi</taxon>
        <taxon>Actinopterygii</taxon>
        <taxon>Neopterygii</taxon>
        <taxon>Teleostei</taxon>
        <taxon>Albuliformes</taxon>
        <taxon>Albulidae</taxon>
        <taxon>Albula</taxon>
    </lineage>
</organism>
<evidence type="ECO:0000313" key="8">
    <source>
        <dbReference type="Proteomes" id="UP000824540"/>
    </source>
</evidence>
<keyword evidence="4 6" id="KW-1133">Transmembrane helix</keyword>
<sequence>MVVNERIRAVFKPNWPHTLTYWIVFFSFGLCLGFLGPTLLDLRCQTQSTLQEITSVFFSQQFFLLIGSSVGGVFTKTQICALSALFVSTLLISVVFATVPLCNHVLLLAIPMAVAGLSMGVIDTISNFQLVKTYQKDSAVFLQVLHFFIGLGALVSPLIVDPFLSETNCLVGNRTENGTKELDHLRNMLVGKHAHNLSHYHLPTQGDVVTQVSYAFWIMAIINTLRKNGKVQLPVPVLVFALIQCEKTTFCCRTSSPRLLDQDGLTMKNLGSGEPDPKSLQAAGHGNLFSNWRNGEVHGLSLSYCVICVLGGLVLFMTDGLLGAYSVFIYTYAVAPPISLSHKTAGYLSSVFWAAITAGRLVSIPMSCRVRPVIMLTVNLAGMIITLLLLLVICTSSAFLFVGTFFLGLFLSSIFPCMLAYTEDILEYQGCTTTVLVTGAGMGEMVLQVLVGSIIHSKGNYSFLLCDMIIGCIGFTLFFALLLSHHMCR</sequence>
<dbReference type="OrthoDB" id="413079at2759"/>
<accession>A0A8T2PNE9</accession>